<accession>A0A1F6CM09</accession>
<dbReference type="EMBL" id="MFKF01000215">
    <property type="protein sequence ID" value="OGG50050.1"/>
    <property type="molecule type" value="Genomic_DNA"/>
</dbReference>
<protein>
    <submittedName>
        <fullName evidence="1">Uncharacterized protein</fullName>
    </submittedName>
</protein>
<sequence>MSIVTEELLDKELKAILKAGGYGSKKAVVGHALEVLLAANPPLRLAMAVELYRSGEVTLSRASEISGLDMESFKDHLAEKGVDRVVEVSRGEIIEGADRIRKYRG</sequence>
<name>A0A1F6CM09_HANXR</name>
<reference evidence="1 2" key="1">
    <citation type="journal article" date="2016" name="Nat. Commun.">
        <title>Thousands of microbial genomes shed light on interconnected biogeochemical processes in an aquifer system.</title>
        <authorList>
            <person name="Anantharaman K."/>
            <person name="Brown C.T."/>
            <person name="Hug L.A."/>
            <person name="Sharon I."/>
            <person name="Castelle C.J."/>
            <person name="Probst A.J."/>
            <person name="Thomas B.C."/>
            <person name="Singh A."/>
            <person name="Wilkins M.J."/>
            <person name="Karaoz U."/>
            <person name="Brodie E.L."/>
            <person name="Williams K.H."/>
            <person name="Hubbard S.S."/>
            <person name="Banfield J.F."/>
        </authorList>
    </citation>
    <scope>NUCLEOTIDE SEQUENCE [LARGE SCALE GENOMIC DNA]</scope>
    <source>
        <strain evidence="2">RIFCSPLOWO2_12_FULL_64_10</strain>
    </source>
</reference>
<evidence type="ECO:0000313" key="2">
    <source>
        <dbReference type="Proteomes" id="UP000178606"/>
    </source>
</evidence>
<evidence type="ECO:0000313" key="1">
    <source>
        <dbReference type="EMBL" id="OGG50050.1"/>
    </source>
</evidence>
<dbReference type="Pfam" id="PF03683">
    <property type="entry name" value="UPF0175"/>
    <property type="match status" value="1"/>
</dbReference>
<dbReference type="Proteomes" id="UP000178606">
    <property type="component" value="Unassembled WGS sequence"/>
</dbReference>
<gene>
    <name evidence="1" type="ORF">A3F84_24490</name>
</gene>
<proteinExistence type="predicted"/>
<comment type="caution">
    <text evidence="1">The sequence shown here is derived from an EMBL/GenBank/DDBJ whole genome shotgun (WGS) entry which is preliminary data.</text>
</comment>
<organism evidence="1 2">
    <name type="scientific">Handelsmanbacteria sp. (strain RIFCSPLOWO2_12_FULL_64_10)</name>
    <dbReference type="NCBI Taxonomy" id="1817868"/>
    <lineage>
        <taxon>Bacteria</taxon>
        <taxon>Candidatus Handelsmaniibacteriota</taxon>
    </lineage>
</organism>
<dbReference type="InterPro" id="IPR005368">
    <property type="entry name" value="UPF0175"/>
</dbReference>
<dbReference type="AlphaFoldDB" id="A0A1F6CM09"/>